<keyword evidence="1" id="KW-1133">Transmembrane helix</keyword>
<accession>A0AA35T9M0</accession>
<keyword evidence="1" id="KW-0472">Membrane</keyword>
<organism evidence="2 3">
    <name type="scientific">Geodia barretti</name>
    <name type="common">Barrett's horny sponge</name>
    <dbReference type="NCBI Taxonomy" id="519541"/>
    <lineage>
        <taxon>Eukaryota</taxon>
        <taxon>Metazoa</taxon>
        <taxon>Porifera</taxon>
        <taxon>Demospongiae</taxon>
        <taxon>Heteroscleromorpha</taxon>
        <taxon>Tetractinellida</taxon>
        <taxon>Astrophorina</taxon>
        <taxon>Geodiidae</taxon>
        <taxon>Geodia</taxon>
    </lineage>
</organism>
<comment type="caution">
    <text evidence="2">The sequence shown here is derived from an EMBL/GenBank/DDBJ whole genome shotgun (WGS) entry which is preliminary data.</text>
</comment>
<dbReference type="Proteomes" id="UP001174909">
    <property type="component" value="Unassembled WGS sequence"/>
</dbReference>
<feature type="transmembrane region" description="Helical" evidence="1">
    <location>
        <begin position="39"/>
        <end position="62"/>
    </location>
</feature>
<keyword evidence="1" id="KW-0812">Transmembrane</keyword>
<evidence type="ECO:0000313" key="2">
    <source>
        <dbReference type="EMBL" id="CAI8043366.1"/>
    </source>
</evidence>
<reference evidence="2" key="1">
    <citation type="submission" date="2023-03" db="EMBL/GenBank/DDBJ databases">
        <authorList>
            <person name="Steffen K."/>
            <person name="Cardenas P."/>
        </authorList>
    </citation>
    <scope>NUCLEOTIDE SEQUENCE</scope>
</reference>
<feature type="transmembrane region" description="Helical" evidence="1">
    <location>
        <begin position="69"/>
        <end position="88"/>
    </location>
</feature>
<evidence type="ECO:0000256" key="1">
    <source>
        <dbReference type="SAM" id="Phobius"/>
    </source>
</evidence>
<keyword evidence="3" id="KW-1185">Reference proteome</keyword>
<feature type="non-terminal residue" evidence="2">
    <location>
        <position position="1"/>
    </location>
</feature>
<dbReference type="AlphaFoldDB" id="A0AA35T9M0"/>
<sequence>PYNRRGLLCGECKEGYGPAVYSLDQKCANCSSPWSKYVISLYILLQVLPTTLIFICFVVLRLDITSGPLLAYVIFCQSITANIDYHYIYLYNYFQHHVHSSLRVLFDLTVTVSQFWNLQFFTGIIPPFCISEKLTGLHVHMFKFLPAIYPFIFVVISCVIMELHARNYRIVKILSERLKTILGKANITEVTGDAVFHAFASFILLSNISVLFAAGEVLNYAYIHNSTGHLQKVAFYIDPNAEVSECQEATGHHSIC</sequence>
<dbReference type="EMBL" id="CASHTH010003324">
    <property type="protein sequence ID" value="CAI8043366.1"/>
    <property type="molecule type" value="Genomic_DNA"/>
</dbReference>
<evidence type="ECO:0000313" key="3">
    <source>
        <dbReference type="Proteomes" id="UP001174909"/>
    </source>
</evidence>
<protein>
    <submittedName>
        <fullName evidence="2">Uncharacterized protein</fullName>
    </submittedName>
</protein>
<feature type="transmembrane region" description="Helical" evidence="1">
    <location>
        <begin position="147"/>
        <end position="165"/>
    </location>
</feature>
<gene>
    <name evidence="2" type="ORF">GBAR_LOCUS24059</name>
</gene>
<name>A0AA35T9M0_GEOBA</name>
<proteinExistence type="predicted"/>